<keyword evidence="5" id="KW-0067">ATP-binding</keyword>
<reference evidence="10" key="1">
    <citation type="submission" date="2020-05" db="EMBL/GenBank/DDBJ databases">
        <authorList>
            <person name="Chiriac C."/>
            <person name="Salcher M."/>
            <person name="Ghai R."/>
            <person name="Kavagutti S V."/>
        </authorList>
    </citation>
    <scope>NUCLEOTIDE SEQUENCE</scope>
</reference>
<evidence type="ECO:0000256" key="2">
    <source>
        <dbReference type="ARBA" id="ARBA00022448"/>
    </source>
</evidence>
<protein>
    <submittedName>
        <fullName evidence="10">Unannotated protein</fullName>
    </submittedName>
</protein>
<evidence type="ECO:0000256" key="6">
    <source>
        <dbReference type="ARBA" id="ARBA00022967"/>
    </source>
</evidence>
<proteinExistence type="predicted"/>
<accession>A0A6J5YCW0</accession>
<dbReference type="Gene3D" id="3.40.50.300">
    <property type="entry name" value="P-loop containing nucleotide triphosphate hydrolases"/>
    <property type="match status" value="1"/>
</dbReference>
<organism evidence="10">
    <name type="scientific">freshwater metagenome</name>
    <dbReference type="NCBI Taxonomy" id="449393"/>
    <lineage>
        <taxon>unclassified sequences</taxon>
        <taxon>metagenomes</taxon>
        <taxon>ecological metagenomes</taxon>
    </lineage>
</organism>
<evidence type="ECO:0000256" key="4">
    <source>
        <dbReference type="ARBA" id="ARBA00022741"/>
    </source>
</evidence>
<gene>
    <name evidence="10" type="ORF">UFOPK1392_01017</name>
</gene>
<dbReference type="PROSITE" id="PS00211">
    <property type="entry name" value="ABC_TRANSPORTER_1"/>
    <property type="match status" value="1"/>
</dbReference>
<name>A0A6J5YCW0_9ZZZZ</name>
<dbReference type="InterPro" id="IPR050763">
    <property type="entry name" value="ABC_transporter_ATP-binding"/>
</dbReference>
<dbReference type="InterPro" id="IPR017871">
    <property type="entry name" value="ABC_transporter-like_CS"/>
</dbReference>
<keyword evidence="2" id="KW-0813">Transport</keyword>
<evidence type="ECO:0000256" key="3">
    <source>
        <dbReference type="ARBA" id="ARBA00022475"/>
    </source>
</evidence>
<dbReference type="SMART" id="SM00382">
    <property type="entry name" value="AAA"/>
    <property type="match status" value="1"/>
</dbReference>
<keyword evidence="6" id="KW-1278">Translocase</keyword>
<evidence type="ECO:0000313" key="10">
    <source>
        <dbReference type="EMBL" id="CAB4323265.1"/>
    </source>
</evidence>
<dbReference type="InterPro" id="IPR003593">
    <property type="entry name" value="AAA+_ATPase"/>
</dbReference>
<evidence type="ECO:0000256" key="7">
    <source>
        <dbReference type="ARBA" id="ARBA00023136"/>
    </source>
</evidence>
<evidence type="ECO:0000259" key="9">
    <source>
        <dbReference type="PROSITE" id="PS50893"/>
    </source>
</evidence>
<dbReference type="GO" id="GO:0005524">
    <property type="term" value="F:ATP binding"/>
    <property type="evidence" value="ECO:0007669"/>
    <property type="project" value="UniProtKB-KW"/>
</dbReference>
<dbReference type="EMBL" id="CAEMXZ010000035">
    <property type="protein sequence ID" value="CAB4323265.1"/>
    <property type="molecule type" value="Genomic_DNA"/>
</dbReference>
<feature type="domain" description="ABC transporter" evidence="9">
    <location>
        <begin position="11"/>
        <end position="236"/>
    </location>
</feature>
<comment type="subcellular location">
    <subcellularLocation>
        <location evidence="1">Cell membrane</location>
    </subcellularLocation>
</comment>
<dbReference type="GO" id="GO:0005886">
    <property type="term" value="C:plasma membrane"/>
    <property type="evidence" value="ECO:0007669"/>
    <property type="project" value="UniProtKB-SubCell"/>
</dbReference>
<dbReference type="AlphaFoldDB" id="A0A6J5YCW0"/>
<feature type="compositionally biased region" description="Low complexity" evidence="8">
    <location>
        <begin position="309"/>
        <end position="327"/>
    </location>
</feature>
<dbReference type="SUPFAM" id="SSF52540">
    <property type="entry name" value="P-loop containing nucleoside triphosphate hydrolases"/>
    <property type="match status" value="1"/>
</dbReference>
<dbReference type="Pfam" id="PF00005">
    <property type="entry name" value="ABC_tran"/>
    <property type="match status" value="1"/>
</dbReference>
<evidence type="ECO:0000256" key="5">
    <source>
        <dbReference type="ARBA" id="ARBA00022840"/>
    </source>
</evidence>
<dbReference type="GO" id="GO:0016887">
    <property type="term" value="F:ATP hydrolysis activity"/>
    <property type="evidence" value="ECO:0007669"/>
    <property type="project" value="InterPro"/>
</dbReference>
<dbReference type="InterPro" id="IPR003439">
    <property type="entry name" value="ABC_transporter-like_ATP-bd"/>
</dbReference>
<dbReference type="FunFam" id="3.40.50.300:FF:000589">
    <property type="entry name" value="ABC transporter, ATP-binding subunit"/>
    <property type="match status" value="1"/>
</dbReference>
<dbReference type="PANTHER" id="PTHR42711:SF16">
    <property type="entry name" value="ABC TRANSPORTER ATP-BINDING PROTEIN"/>
    <property type="match status" value="1"/>
</dbReference>
<keyword evidence="7" id="KW-0472">Membrane</keyword>
<dbReference type="PANTHER" id="PTHR42711">
    <property type="entry name" value="ABC TRANSPORTER ATP-BINDING PROTEIN"/>
    <property type="match status" value="1"/>
</dbReference>
<keyword evidence="4" id="KW-0547">Nucleotide-binding</keyword>
<feature type="region of interest" description="Disordered" evidence="8">
    <location>
        <begin position="309"/>
        <end position="335"/>
    </location>
</feature>
<dbReference type="InterPro" id="IPR027417">
    <property type="entry name" value="P-loop_NTPase"/>
</dbReference>
<dbReference type="CDD" id="cd03230">
    <property type="entry name" value="ABC_DR_subfamily_A"/>
    <property type="match status" value="1"/>
</dbReference>
<dbReference type="PROSITE" id="PS50893">
    <property type="entry name" value="ABC_TRANSPORTER_2"/>
    <property type="match status" value="1"/>
</dbReference>
<sequence length="335" mass="35690">MSFPKGDTPAIEVDDLTIRYGDHVAVAGLSFRAESGRITALLGPNGAGKTSTVETLEGYRTPTSGKVRVLGLDPRRDHAALVGRIGVMLQSGGVYTGIRPLEMLRLFASYYENPADPVELLDLVGLTDRQRSTWRSLSGGEQQRLSLALALIGRPEVAFLDEPTAGIDPSGRQLIRRVVADLRAEGVAVLLTTHDLDEAEKLADQVVIIDHGRLLADAAPDELMRNADTDEVRFGAPAALDTAALTARLHATVVEVSPGEYRVATAGTPAVVAALTAWLAEHDLPLGDLRVGRQTLEDVFLRLTESAAAADASAAEFSGSPTAGTSGRRSRRSRR</sequence>
<keyword evidence="3" id="KW-1003">Cell membrane</keyword>
<evidence type="ECO:0000256" key="1">
    <source>
        <dbReference type="ARBA" id="ARBA00004236"/>
    </source>
</evidence>
<evidence type="ECO:0000256" key="8">
    <source>
        <dbReference type="SAM" id="MobiDB-lite"/>
    </source>
</evidence>